<gene>
    <name evidence="1" type="ORF">H8S61_11475</name>
</gene>
<sequence length="348" mass="39477">MGRTNDAELARLFSHAEREQICLVPSSPRIRESLRRQLEQEKAVRPARGMYARSPYWHALAKPQQALHVLRTMQNLHPHWTFCRESAAIAFGLPVAFESLQTVHVATSKANRTSSSGIVAWHIVDNDRPVVVQGLRVTSLTRTVFDCMRTENFGQALATADGALRLSGERPSSFVSRFKRIGGNLPGANKAVRTMLYADARSESGGESIARATMIQQGFEIPQLQVVLPRPLDRRRTFRVDFLWTRLDGSHVMGEFDGMQKYEDESMRGNRTSLRVLADEQHRESQLTLYNMPIVRFSYKDVMDAASFARLLKRYGIPQSNEVARTERRLTRSRSSSAQIFAVENLNE</sequence>
<proteinExistence type="predicted"/>
<organism evidence="1 2">
    <name type="scientific">Eggerthella hominis</name>
    <dbReference type="NCBI Taxonomy" id="2763043"/>
    <lineage>
        <taxon>Bacteria</taxon>
        <taxon>Bacillati</taxon>
        <taxon>Actinomycetota</taxon>
        <taxon>Coriobacteriia</taxon>
        <taxon>Eggerthellales</taxon>
        <taxon>Eggerthellaceae</taxon>
        <taxon>Eggerthella</taxon>
    </lineage>
</organism>
<accession>A0ABR7BT69</accession>
<name>A0ABR7BT69_9ACTN</name>
<evidence type="ECO:0000313" key="2">
    <source>
        <dbReference type="Proteomes" id="UP000622448"/>
    </source>
</evidence>
<protein>
    <recommendedName>
        <fullName evidence="3">Transcriptional regulator, AbiEi antitoxin, Type IV TA system</fullName>
    </recommendedName>
</protein>
<reference evidence="1 2" key="1">
    <citation type="submission" date="2020-08" db="EMBL/GenBank/DDBJ databases">
        <title>Genome public.</title>
        <authorList>
            <person name="Liu C."/>
            <person name="Sun Q."/>
        </authorList>
    </citation>
    <scope>NUCLEOTIDE SEQUENCE [LARGE SCALE GENOMIC DNA]</scope>
    <source>
        <strain evidence="1 2">NSJ-70</strain>
    </source>
</reference>
<dbReference type="EMBL" id="JACOOA010000005">
    <property type="protein sequence ID" value="MBC5584804.1"/>
    <property type="molecule type" value="Genomic_DNA"/>
</dbReference>
<dbReference type="Proteomes" id="UP000622448">
    <property type="component" value="Unassembled WGS sequence"/>
</dbReference>
<dbReference type="RefSeq" id="WP_186939087.1">
    <property type="nucleotide sequence ID" value="NZ_JACOOA010000005.1"/>
</dbReference>
<keyword evidence="2" id="KW-1185">Reference proteome</keyword>
<evidence type="ECO:0008006" key="3">
    <source>
        <dbReference type="Google" id="ProtNLM"/>
    </source>
</evidence>
<comment type="caution">
    <text evidence="1">The sequence shown here is derived from an EMBL/GenBank/DDBJ whole genome shotgun (WGS) entry which is preliminary data.</text>
</comment>
<evidence type="ECO:0000313" key="1">
    <source>
        <dbReference type="EMBL" id="MBC5584804.1"/>
    </source>
</evidence>